<comment type="caution">
    <text evidence="2">The sequence shown here is derived from an EMBL/GenBank/DDBJ whole genome shotgun (WGS) entry which is preliminary data.</text>
</comment>
<proteinExistence type="predicted"/>
<organism evidence="2 3">
    <name type="scientific">Chitinophaga chungangae</name>
    <dbReference type="NCBI Taxonomy" id="2821488"/>
    <lineage>
        <taxon>Bacteria</taxon>
        <taxon>Pseudomonadati</taxon>
        <taxon>Bacteroidota</taxon>
        <taxon>Chitinophagia</taxon>
        <taxon>Chitinophagales</taxon>
        <taxon>Chitinophagaceae</taxon>
        <taxon>Chitinophaga</taxon>
    </lineage>
</organism>
<dbReference type="Gene3D" id="2.60.120.10">
    <property type="entry name" value="Jelly Rolls"/>
    <property type="match status" value="1"/>
</dbReference>
<gene>
    <name evidence="2" type="ORF">J7I43_12670</name>
</gene>
<protein>
    <submittedName>
        <fullName evidence="2">Crp/Fnr family transcriptional regulator</fullName>
    </submittedName>
</protein>
<feature type="domain" description="Cyclic nucleotide-binding" evidence="1">
    <location>
        <begin position="21"/>
        <end position="143"/>
    </location>
</feature>
<dbReference type="SMART" id="SM00100">
    <property type="entry name" value="cNMP"/>
    <property type="match status" value="1"/>
</dbReference>
<keyword evidence="3" id="KW-1185">Reference proteome</keyword>
<dbReference type="InterPro" id="IPR014710">
    <property type="entry name" value="RmlC-like_jellyroll"/>
</dbReference>
<dbReference type="SUPFAM" id="SSF51206">
    <property type="entry name" value="cAMP-binding domain-like"/>
    <property type="match status" value="1"/>
</dbReference>
<dbReference type="EMBL" id="JAGHKP010000002">
    <property type="protein sequence ID" value="MBO9153071.1"/>
    <property type="molecule type" value="Genomic_DNA"/>
</dbReference>
<dbReference type="Proteomes" id="UP000679126">
    <property type="component" value="Unassembled WGS sequence"/>
</dbReference>
<accession>A0ABS3YEG1</accession>
<evidence type="ECO:0000259" key="1">
    <source>
        <dbReference type="SMART" id="SM00100"/>
    </source>
</evidence>
<dbReference type="Pfam" id="PF00027">
    <property type="entry name" value="cNMP_binding"/>
    <property type="match status" value="1"/>
</dbReference>
<dbReference type="InterPro" id="IPR000595">
    <property type="entry name" value="cNMP-bd_dom"/>
</dbReference>
<sequence length="206" mass="24305">MLWKLSPDELSAFLYDNMFSYFRRIYPLCREVEDEILGHSVVVKFKKGDIILKHGQVCRYCYFAGHGLARAYYTSESGKDVSSWFMKEGDIIIAVQSFFEQMPSRETIEAVEDLVCIGLKHGALQEIYQKFPEFNFIGRILTQKYYIQMEERAFMLRMDNSDEKYRKFEAYHPEILTRVQIKDIASYLGIAPATLSRIRNRRRMIS</sequence>
<evidence type="ECO:0000313" key="3">
    <source>
        <dbReference type="Proteomes" id="UP000679126"/>
    </source>
</evidence>
<evidence type="ECO:0000313" key="2">
    <source>
        <dbReference type="EMBL" id="MBO9153071.1"/>
    </source>
</evidence>
<dbReference type="CDD" id="cd00038">
    <property type="entry name" value="CAP_ED"/>
    <property type="match status" value="1"/>
</dbReference>
<dbReference type="InterPro" id="IPR018490">
    <property type="entry name" value="cNMP-bd_dom_sf"/>
</dbReference>
<name>A0ABS3YEG1_9BACT</name>
<reference evidence="3" key="1">
    <citation type="submission" date="2021-03" db="EMBL/GenBank/DDBJ databases">
        <title>Assistant Professor.</title>
        <authorList>
            <person name="Huq M.A."/>
        </authorList>
    </citation>
    <scope>NUCLEOTIDE SEQUENCE [LARGE SCALE GENOMIC DNA]</scope>
    <source>
        <strain evidence="3">MAH-28</strain>
    </source>
</reference>
<dbReference type="RefSeq" id="WP_209146045.1">
    <property type="nucleotide sequence ID" value="NZ_JAGHKP010000002.1"/>
</dbReference>